<dbReference type="EMBL" id="CP002541">
    <property type="protein sequence ID" value="ADY13320.1"/>
    <property type="molecule type" value="Genomic_DNA"/>
</dbReference>
<sequence>MKQIAVVYYSGTGNTQALADAVIEGVREAGAFAKVISAGMFSADMLDSYDAFAFGCPAMGSESLEDEVFEPMFESLLPHLSGKTVALFGSYGWGDGQWMREWQETTRKSGALLAAEPVIAEDTPDQTALAEAKALGVALGR</sequence>
<dbReference type="PROSITE" id="PS50902">
    <property type="entry name" value="FLAVODOXIN_LIKE"/>
    <property type="match status" value="1"/>
</dbReference>
<dbReference type="GO" id="GO:0009055">
    <property type="term" value="F:electron transfer activity"/>
    <property type="evidence" value="ECO:0007669"/>
    <property type="project" value="InterPro"/>
</dbReference>
<evidence type="ECO:0000313" key="3">
    <source>
        <dbReference type="EMBL" id="ADY13320.1"/>
    </source>
</evidence>
<dbReference type="InterPro" id="IPR029039">
    <property type="entry name" value="Flavoprotein-like_sf"/>
</dbReference>
<evidence type="ECO:0000256" key="1">
    <source>
        <dbReference type="ARBA" id="ARBA00001917"/>
    </source>
</evidence>
<reference evidence="4" key="1">
    <citation type="submission" date="2011-02" db="EMBL/GenBank/DDBJ databases">
        <title>Complete sequence of Spirochaeta sp. Buddy.</title>
        <authorList>
            <person name="Lucas S."/>
            <person name="Copeland A."/>
            <person name="Lapidus A."/>
            <person name="Cheng J.-F."/>
            <person name="Goodwin L."/>
            <person name="Pitluck S."/>
            <person name="Zeytun A."/>
            <person name="Detter J.C."/>
            <person name="Han C."/>
            <person name="Tapia R."/>
            <person name="Land M."/>
            <person name="Hauser L."/>
            <person name="Kyrpides N."/>
            <person name="Ivanova N."/>
            <person name="Mikhailova N."/>
            <person name="Pagani I."/>
            <person name="Ritalahti K.M."/>
            <person name="Loeffler F.E."/>
            <person name="Woyke T."/>
        </authorList>
    </citation>
    <scope>NUCLEOTIDE SEQUENCE [LARGE SCALE GENOMIC DNA]</scope>
    <source>
        <strain evidence="4">ATCC BAA-1886 / DSM 22777 / Buddy</strain>
    </source>
</reference>
<keyword evidence="4" id="KW-1185">Reference proteome</keyword>
<dbReference type="Proteomes" id="UP000008466">
    <property type="component" value="Chromosome"/>
</dbReference>
<evidence type="ECO:0000313" key="4">
    <source>
        <dbReference type="Proteomes" id="UP000008466"/>
    </source>
</evidence>
<dbReference type="InterPro" id="IPR008254">
    <property type="entry name" value="Flavodoxin/NO_synth"/>
</dbReference>
<dbReference type="Gene3D" id="3.40.50.360">
    <property type="match status" value="1"/>
</dbReference>
<dbReference type="OrthoDB" id="9790745at2"/>
<dbReference type="RefSeq" id="WP_013607170.1">
    <property type="nucleotide sequence ID" value="NC_015152.1"/>
</dbReference>
<dbReference type="SUPFAM" id="SSF52218">
    <property type="entry name" value="Flavoproteins"/>
    <property type="match status" value="1"/>
</dbReference>
<organism evidence="3 4">
    <name type="scientific">Sphaerochaeta globosa (strain ATCC BAA-1886 / DSM 22777 / Buddy)</name>
    <name type="common">Spirochaeta sp. (strain Buddy)</name>
    <dbReference type="NCBI Taxonomy" id="158189"/>
    <lineage>
        <taxon>Bacteria</taxon>
        <taxon>Pseudomonadati</taxon>
        <taxon>Spirochaetota</taxon>
        <taxon>Spirochaetia</taxon>
        <taxon>Spirochaetales</taxon>
        <taxon>Sphaerochaetaceae</taxon>
        <taxon>Sphaerochaeta</taxon>
    </lineage>
</organism>
<gene>
    <name evidence="3" type="ordered locus">SpiBuddy_1495</name>
</gene>
<dbReference type="STRING" id="158189.SpiBuddy_1495"/>
<accession>F0RW34</accession>
<dbReference type="KEGG" id="sbu:SpiBuddy_1495"/>
<dbReference type="Pfam" id="PF00258">
    <property type="entry name" value="Flavodoxin_1"/>
    <property type="match status" value="1"/>
</dbReference>
<comment type="cofactor">
    <cofactor evidence="1">
        <name>FMN</name>
        <dbReference type="ChEBI" id="CHEBI:58210"/>
    </cofactor>
</comment>
<proteinExistence type="predicted"/>
<evidence type="ECO:0000259" key="2">
    <source>
        <dbReference type="PROSITE" id="PS50902"/>
    </source>
</evidence>
<dbReference type="eggNOG" id="COG0716">
    <property type="taxonomic scope" value="Bacteria"/>
</dbReference>
<name>F0RW34_SPHGB</name>
<dbReference type="GO" id="GO:0010181">
    <property type="term" value="F:FMN binding"/>
    <property type="evidence" value="ECO:0007669"/>
    <property type="project" value="InterPro"/>
</dbReference>
<dbReference type="AlphaFoldDB" id="F0RW34"/>
<protein>
    <submittedName>
        <fullName evidence="3">Flavodoxin</fullName>
    </submittedName>
</protein>
<dbReference type="PROSITE" id="PS00201">
    <property type="entry name" value="FLAVODOXIN"/>
    <property type="match status" value="1"/>
</dbReference>
<feature type="domain" description="Flavodoxin-like" evidence="2">
    <location>
        <begin position="4"/>
        <end position="140"/>
    </location>
</feature>
<dbReference type="InterPro" id="IPR001226">
    <property type="entry name" value="Flavodoxin_CS"/>
</dbReference>
<dbReference type="HOGENOM" id="CLU_051402_4_3_12"/>